<feature type="transmembrane region" description="Helical" evidence="6">
    <location>
        <begin position="204"/>
        <end position="224"/>
    </location>
</feature>
<feature type="transmembrane region" description="Helical" evidence="6">
    <location>
        <begin position="323"/>
        <end position="344"/>
    </location>
</feature>
<evidence type="ECO:0000313" key="8">
    <source>
        <dbReference type="EMBL" id="GGA52963.1"/>
    </source>
</evidence>
<dbReference type="RefSeq" id="WP_127071015.1">
    <property type="nucleotide sequence ID" value="NZ_BMKB01000003.1"/>
</dbReference>
<feature type="transmembrane region" description="Helical" evidence="6">
    <location>
        <begin position="66"/>
        <end position="85"/>
    </location>
</feature>
<evidence type="ECO:0000256" key="1">
    <source>
        <dbReference type="ARBA" id="ARBA00004651"/>
    </source>
</evidence>
<dbReference type="InterPro" id="IPR050833">
    <property type="entry name" value="Poly_Biosynth_Transport"/>
</dbReference>
<dbReference type="OrthoDB" id="3806873at2"/>
<keyword evidence="5 6" id="KW-0472">Membrane</keyword>
<feature type="transmembrane region" description="Helical" evidence="6">
    <location>
        <begin position="388"/>
        <end position="407"/>
    </location>
</feature>
<evidence type="ECO:0000313" key="9">
    <source>
        <dbReference type="Proteomes" id="UP000596977"/>
    </source>
</evidence>
<evidence type="ECO:0000256" key="2">
    <source>
        <dbReference type="ARBA" id="ARBA00022475"/>
    </source>
</evidence>
<feature type="domain" description="Aminoglycoside phosphotransferase" evidence="7">
    <location>
        <begin position="590"/>
        <end position="713"/>
    </location>
</feature>
<dbReference type="InterPro" id="IPR011009">
    <property type="entry name" value="Kinase-like_dom_sf"/>
</dbReference>
<feature type="transmembrane region" description="Helical" evidence="6">
    <location>
        <begin position="280"/>
        <end position="302"/>
    </location>
</feature>
<dbReference type="Proteomes" id="UP000596977">
    <property type="component" value="Unassembled WGS sequence"/>
</dbReference>
<comment type="subcellular location">
    <subcellularLocation>
        <location evidence="1">Cell membrane</location>
        <topology evidence="1">Multi-pass membrane protein</topology>
    </subcellularLocation>
</comment>
<dbReference type="PANTHER" id="PTHR30250:SF11">
    <property type="entry name" value="O-ANTIGEN TRANSPORTER-RELATED"/>
    <property type="match status" value="1"/>
</dbReference>
<protein>
    <recommendedName>
        <fullName evidence="7">Aminoglycoside phosphotransferase domain-containing protein</fullName>
    </recommendedName>
</protein>
<feature type="transmembrane region" description="Helical" evidence="6">
    <location>
        <begin position="245"/>
        <end position="268"/>
    </location>
</feature>
<dbReference type="SUPFAM" id="SSF56112">
    <property type="entry name" value="Protein kinase-like (PK-like)"/>
    <property type="match status" value="1"/>
</dbReference>
<dbReference type="Pfam" id="PF01636">
    <property type="entry name" value="APH"/>
    <property type="match status" value="1"/>
</dbReference>
<keyword evidence="9" id="KW-1185">Reference proteome</keyword>
<feature type="transmembrane region" description="Helical" evidence="6">
    <location>
        <begin position="34"/>
        <end position="54"/>
    </location>
</feature>
<keyword evidence="4 6" id="KW-1133">Transmembrane helix</keyword>
<dbReference type="EMBL" id="BMKB01000003">
    <property type="protein sequence ID" value="GGA52963.1"/>
    <property type="molecule type" value="Genomic_DNA"/>
</dbReference>
<organism evidence="8 9">
    <name type="scientific">Pelagibacterium lentulum</name>
    <dbReference type="NCBI Taxonomy" id="2029865"/>
    <lineage>
        <taxon>Bacteria</taxon>
        <taxon>Pseudomonadati</taxon>
        <taxon>Pseudomonadota</taxon>
        <taxon>Alphaproteobacteria</taxon>
        <taxon>Hyphomicrobiales</taxon>
        <taxon>Devosiaceae</taxon>
        <taxon>Pelagibacterium</taxon>
    </lineage>
</organism>
<dbReference type="Gene3D" id="3.90.1200.10">
    <property type="match status" value="1"/>
</dbReference>
<evidence type="ECO:0000256" key="3">
    <source>
        <dbReference type="ARBA" id="ARBA00022692"/>
    </source>
</evidence>
<sequence length="817" mass="88945">MSDKSTRLDAILEDARGPRGALRRLLGSSLTRNGYALMVSTVLTSGLGMVFWILAARLYSQTEVGLGGILISTVVTLSSAARMSFNNVLQRFLPVSGNNSKKLLYSSYGFGIICGLVLAVGFIIFADHFVPELAFLAHMPLLALAFGASIAIWTIFSLQESALSALRESVWVPLINALYAISKILMLVAFIGVAGYGMSLLGTWMVPLVLSILVTQYFLMRHLLPPKPMAGQQTAPISRTHILRFFGWDYLAGLSMTIAVGIAPILVINTGGPESSAQYHITWTITYSLVMLGRAMGVSLLAESVVNAERIPALIGEAIVQSILPVTLAALLISISAPWLMALFGAEYTVEGTHMLRVLALSAIPWGFISIFLALARAKDWVRAMAAVQWLTLVFVVAASFLLLPVLGPVAVAYGWLIAQTLVAVIICIVGVALYGRERSLNASLNLATAAARFLRGILGSKPAADHNVELDEFIASATNKLGASDGQEWRVLNNEIRSQDSLTLTLARVQTGAEVPSQPNVCLKIAWSTPGIDALTREMFMGESLRSNPRLQDLKHLLPQTLFSDRHASALMCAEAVLPGRRGSSVLFSPDANRISSLADAARAITAIHHATATEIEIAQDWKRRWINAPLAILGAHGTPRARTSRQLLLPALEAHMSDFWLGRTLPLGASHGNFSPGNLLFEHNAKKDARGLTHLRLTGILDWDHAEYDAPQGFDICTLALITRTMAEGQELGPIVHELLGKPSWRPAERSWFGPPPDGSFDWHDDPQTIRHLVILAWLHHVSANLDRSEASRSNKLWLGLNVDWVLRKITRTKA</sequence>
<evidence type="ECO:0000256" key="4">
    <source>
        <dbReference type="ARBA" id="ARBA00022989"/>
    </source>
</evidence>
<evidence type="ECO:0000256" key="5">
    <source>
        <dbReference type="ARBA" id="ARBA00023136"/>
    </source>
</evidence>
<keyword evidence="3 6" id="KW-0812">Transmembrane</keyword>
<feature type="transmembrane region" description="Helical" evidence="6">
    <location>
        <begin position="105"/>
        <end position="125"/>
    </location>
</feature>
<reference evidence="8 9" key="1">
    <citation type="journal article" date="2014" name="Int. J. Syst. Evol. Microbiol.">
        <title>Complete genome sequence of Corynebacterium casei LMG S-19264T (=DSM 44701T), isolated from a smear-ripened cheese.</title>
        <authorList>
            <consortium name="US DOE Joint Genome Institute (JGI-PGF)"/>
            <person name="Walter F."/>
            <person name="Albersmeier A."/>
            <person name="Kalinowski J."/>
            <person name="Ruckert C."/>
        </authorList>
    </citation>
    <scope>NUCLEOTIDE SEQUENCE [LARGE SCALE GENOMIC DNA]</scope>
    <source>
        <strain evidence="8 9">CGMCC 1.15896</strain>
    </source>
</reference>
<feature type="transmembrane region" description="Helical" evidence="6">
    <location>
        <begin position="137"/>
        <end position="158"/>
    </location>
</feature>
<evidence type="ECO:0000256" key="6">
    <source>
        <dbReference type="SAM" id="Phobius"/>
    </source>
</evidence>
<dbReference type="PANTHER" id="PTHR30250">
    <property type="entry name" value="PST FAMILY PREDICTED COLANIC ACID TRANSPORTER"/>
    <property type="match status" value="1"/>
</dbReference>
<name>A0A916RFZ5_9HYPH</name>
<proteinExistence type="predicted"/>
<feature type="transmembrane region" description="Helical" evidence="6">
    <location>
        <begin position="356"/>
        <end position="376"/>
    </location>
</feature>
<keyword evidence="2" id="KW-1003">Cell membrane</keyword>
<dbReference type="GO" id="GO:0005886">
    <property type="term" value="C:plasma membrane"/>
    <property type="evidence" value="ECO:0007669"/>
    <property type="project" value="UniProtKB-SubCell"/>
</dbReference>
<dbReference type="AlphaFoldDB" id="A0A916RFZ5"/>
<dbReference type="InterPro" id="IPR002575">
    <property type="entry name" value="Aminoglycoside_PTrfase"/>
</dbReference>
<gene>
    <name evidence="8" type="ORF">GCM10011499_23860</name>
</gene>
<accession>A0A916RFZ5</accession>
<evidence type="ECO:0000259" key="7">
    <source>
        <dbReference type="Pfam" id="PF01636"/>
    </source>
</evidence>
<feature type="transmembrane region" description="Helical" evidence="6">
    <location>
        <begin position="170"/>
        <end position="198"/>
    </location>
</feature>
<feature type="transmembrane region" description="Helical" evidence="6">
    <location>
        <begin position="413"/>
        <end position="435"/>
    </location>
</feature>
<comment type="caution">
    <text evidence="8">The sequence shown here is derived from an EMBL/GenBank/DDBJ whole genome shotgun (WGS) entry which is preliminary data.</text>
</comment>